<feature type="transmembrane region" description="Helical" evidence="8">
    <location>
        <begin position="654"/>
        <end position="680"/>
    </location>
</feature>
<feature type="transmembrane region" description="Helical" evidence="8">
    <location>
        <begin position="474"/>
        <end position="497"/>
    </location>
</feature>
<dbReference type="Gene3D" id="3.40.50.300">
    <property type="entry name" value="P-loop containing nucleotide triphosphate hydrolases"/>
    <property type="match status" value="2"/>
</dbReference>
<evidence type="ECO:0000256" key="4">
    <source>
        <dbReference type="ARBA" id="ARBA00022741"/>
    </source>
</evidence>
<evidence type="ECO:0000256" key="6">
    <source>
        <dbReference type="ARBA" id="ARBA00022989"/>
    </source>
</evidence>
<protein>
    <submittedName>
        <fullName evidence="11">Putative multidrug resistance-associated protein lethal(2)03659-like Protein</fullName>
    </submittedName>
</protein>
<dbReference type="GO" id="GO:0005524">
    <property type="term" value="F:ATP binding"/>
    <property type="evidence" value="ECO:0007669"/>
    <property type="project" value="UniProtKB-KW"/>
</dbReference>
<keyword evidence="5" id="KW-0067">ATP-binding</keyword>
<dbReference type="OMA" id="MAEVENC"/>
<feature type="transmembrane region" description="Helical" evidence="8">
    <location>
        <begin position="437"/>
        <end position="462"/>
    </location>
</feature>
<dbReference type="Gene3D" id="1.20.1560.10">
    <property type="entry name" value="ABC transporter type 1, transmembrane domain"/>
    <property type="match status" value="2"/>
</dbReference>
<dbReference type="FunFam" id="3.40.50.300:FF:002978">
    <property type="entry name" value="Putative multidrug resistance-associated protein lethal(2)03659-like Protein"/>
    <property type="match status" value="1"/>
</dbReference>
<feature type="transmembrane region" description="Helical" evidence="8">
    <location>
        <begin position="686"/>
        <end position="708"/>
    </location>
</feature>
<comment type="subcellular location">
    <subcellularLocation>
        <location evidence="1">Membrane</location>
        <topology evidence="1">Multi-pass membrane protein</topology>
    </subcellularLocation>
</comment>
<feature type="transmembrane region" description="Helical" evidence="8">
    <location>
        <begin position="558"/>
        <end position="574"/>
    </location>
</feature>
<dbReference type="InterPro" id="IPR036640">
    <property type="entry name" value="ABC1_TM_sf"/>
</dbReference>
<dbReference type="GO" id="GO:0140359">
    <property type="term" value="F:ABC-type transporter activity"/>
    <property type="evidence" value="ECO:0000318"/>
    <property type="project" value="GO_Central"/>
</dbReference>
<feature type="domain" description="ABC transporter" evidence="9">
    <location>
        <begin position="181"/>
        <end position="400"/>
    </location>
</feature>
<evidence type="ECO:0000259" key="9">
    <source>
        <dbReference type="PROSITE" id="PS50893"/>
    </source>
</evidence>
<dbReference type="GO" id="GO:0055085">
    <property type="term" value="P:transmembrane transport"/>
    <property type="evidence" value="ECO:0000318"/>
    <property type="project" value="GO_Central"/>
</dbReference>
<evidence type="ECO:0000256" key="2">
    <source>
        <dbReference type="ARBA" id="ARBA00022448"/>
    </source>
</evidence>
<dbReference type="eggNOG" id="KOG0054">
    <property type="taxonomic scope" value="Eukaryota"/>
</dbReference>
<gene>
    <name evidence="11" type="primary">AUGUSTUS-3.0.2_10962</name>
    <name evidence="11" type="ORF">TcasGA2_TC010962</name>
</gene>
<dbReference type="InParanoid" id="D6X1I1"/>
<dbReference type="Proteomes" id="UP000007266">
    <property type="component" value="Linkage group 9"/>
</dbReference>
<dbReference type="STRING" id="7070.D6X1I1"/>
<dbReference type="GO" id="GO:0016887">
    <property type="term" value="F:ATP hydrolysis activity"/>
    <property type="evidence" value="ECO:0007669"/>
    <property type="project" value="InterPro"/>
</dbReference>
<feature type="transmembrane region" description="Helical" evidence="8">
    <location>
        <begin position="108"/>
        <end position="130"/>
    </location>
</feature>
<dbReference type="InterPro" id="IPR017871">
    <property type="entry name" value="ABC_transporter-like_CS"/>
</dbReference>
<evidence type="ECO:0000256" key="8">
    <source>
        <dbReference type="SAM" id="Phobius"/>
    </source>
</evidence>
<dbReference type="PROSITE" id="PS50929">
    <property type="entry name" value="ABC_TM1F"/>
    <property type="match status" value="2"/>
</dbReference>
<dbReference type="CDD" id="cd03250">
    <property type="entry name" value="ABCC_MRP_domain1"/>
    <property type="match status" value="1"/>
</dbReference>
<dbReference type="InterPro" id="IPR003439">
    <property type="entry name" value="ABC_transporter-like_ATP-bd"/>
</dbReference>
<dbReference type="InterPro" id="IPR027417">
    <property type="entry name" value="P-loop_NTPase"/>
</dbReference>
<dbReference type="PROSITE" id="PS00211">
    <property type="entry name" value="ABC_TRANSPORTER_1"/>
    <property type="match status" value="2"/>
</dbReference>
<dbReference type="AlphaFoldDB" id="D6X1I1"/>
<dbReference type="PROSITE" id="PS50893">
    <property type="entry name" value="ABC_TRANSPORTER_2"/>
    <property type="match status" value="2"/>
</dbReference>
<evidence type="ECO:0000259" key="10">
    <source>
        <dbReference type="PROSITE" id="PS50929"/>
    </source>
</evidence>
<evidence type="ECO:0000256" key="1">
    <source>
        <dbReference type="ARBA" id="ARBA00004141"/>
    </source>
</evidence>
<dbReference type="SMART" id="SM00382">
    <property type="entry name" value="AAA"/>
    <property type="match status" value="2"/>
</dbReference>
<evidence type="ECO:0000256" key="7">
    <source>
        <dbReference type="ARBA" id="ARBA00023136"/>
    </source>
</evidence>
<dbReference type="InterPro" id="IPR050173">
    <property type="entry name" value="ABC_transporter_C-like"/>
</dbReference>
<dbReference type="SUPFAM" id="SSF90123">
    <property type="entry name" value="ABC transporter transmembrane region"/>
    <property type="match status" value="2"/>
</dbReference>
<dbReference type="HOGENOM" id="CLU_000604_27_9_1"/>
<sequence>MAMIIFICVHFDYITTTAIGLFIIAFLFQTYITRRNFNNRNFIVQKTDSRIRLLNEIICGIRAIKLYVWENVFAKWMYTARKQELDAISKANFLRLTVWTFTVYVQKIALYICVLIKTLLGFQISAAYVFTVANITELTRTTLHILSSSLIFTTEGIVSLKQIEEFLLSNTYKKRQQEPPVTFSCILENVFLENCLYNVCLNIAPKELLGLTGVCGSGKTSLLKTILGEVEVKGTIFCQGTISYAPQEPWIFSGSLEENVLFGEKFDKERYTKVIQVCALEHDLSLLPNGENTLVGERGVMLSGGQRARIGLARAVYRNADLYLLDDSLSAVDNLVATHIFNNCIRNFLSDKSIIFVTTQTSFLKQVDRVCLLSEGKVEALGHYNEVEDLVDKSVKEIAQPVIQSNDTLLEIKENIGNTNTSPYKSYFKAGGFTRTILLFLFFVFVQVQVNSMDCLLVFWINLKESTFRLNTKIFLFTCGAISISVVVSTHLSSYALTKYCKRASRCLHNALFEKLLKGSMTFFNNHSSGRILNRFSTDVGTVDEIVPLSLGEMIRKFLYILGCYIIIIYVNFWMVIPTIIFISLVALYVLLFYPVISRVKHFEGLKRSPIITQLSASIQGLEIIRAAKAQTFLQNKFDEIQNLHSAAFYMHKALYFTFCFWTDFTQFLYTAVVICFFVLYGNEMIVGNVGLAITQSLIFIGLTQYILKMWANLNSEMVSVQRIVEYSDLALEADEGFLTPPGVWPEKGNIQFNSVSMRYSSNAPLVLKNINLHVEGGSKIGIVGRTGSGKSSLISILFRLFPFEGSIRIDGIDTKFLPLNILRSNIAIIPQEPILFCGSIRKNLDPFNEFDNPHLWSALEEVQLKNVVRNLDSEINLSVGQKQLLCLARAVLKKSKIIALDEATSSVDVETDHLIQSTIRRRFQDSTVLTIAHRLDTVMDCDRILVLESGRMVEYGKTEELLKNSEGYFYKYVHAS</sequence>
<feature type="domain" description="ABC transporter" evidence="9">
    <location>
        <begin position="751"/>
        <end position="975"/>
    </location>
</feature>
<keyword evidence="2" id="KW-0813">Transport</keyword>
<dbReference type="SUPFAM" id="SSF52540">
    <property type="entry name" value="P-loop containing nucleoside triphosphate hydrolases"/>
    <property type="match status" value="2"/>
</dbReference>
<dbReference type="CDD" id="cd18580">
    <property type="entry name" value="ABC_6TM_ABCC_D2"/>
    <property type="match status" value="1"/>
</dbReference>
<feature type="domain" description="ABC transmembrane type-1" evidence="10">
    <location>
        <begin position="1"/>
        <end position="155"/>
    </location>
</feature>
<dbReference type="GO" id="GO:0005886">
    <property type="term" value="C:plasma membrane"/>
    <property type="evidence" value="ECO:0000318"/>
    <property type="project" value="GO_Central"/>
</dbReference>
<accession>D6X1I1</accession>
<dbReference type="InterPro" id="IPR003593">
    <property type="entry name" value="AAA+_ATPase"/>
</dbReference>
<name>D6X1I1_TRICA</name>
<dbReference type="InterPro" id="IPR011527">
    <property type="entry name" value="ABC1_TM_dom"/>
</dbReference>
<keyword evidence="3 8" id="KW-0812">Transmembrane</keyword>
<reference evidence="11 12" key="1">
    <citation type="journal article" date="2008" name="Nature">
        <title>The genome of the model beetle and pest Tribolium castaneum.</title>
        <authorList>
            <consortium name="Tribolium Genome Sequencing Consortium"/>
            <person name="Richards S."/>
            <person name="Gibbs R.A."/>
            <person name="Weinstock G.M."/>
            <person name="Brown S.J."/>
            <person name="Denell R."/>
            <person name="Beeman R.W."/>
            <person name="Gibbs R."/>
            <person name="Beeman R.W."/>
            <person name="Brown S.J."/>
            <person name="Bucher G."/>
            <person name="Friedrich M."/>
            <person name="Grimmelikhuijzen C.J."/>
            <person name="Klingler M."/>
            <person name="Lorenzen M."/>
            <person name="Richards S."/>
            <person name="Roth S."/>
            <person name="Schroder R."/>
            <person name="Tautz D."/>
            <person name="Zdobnov E.M."/>
            <person name="Muzny D."/>
            <person name="Gibbs R.A."/>
            <person name="Weinstock G.M."/>
            <person name="Attaway T."/>
            <person name="Bell S."/>
            <person name="Buhay C.J."/>
            <person name="Chandrabose M.N."/>
            <person name="Chavez D."/>
            <person name="Clerk-Blankenburg K.P."/>
            <person name="Cree A."/>
            <person name="Dao M."/>
            <person name="Davis C."/>
            <person name="Chacko J."/>
            <person name="Dinh H."/>
            <person name="Dugan-Rocha S."/>
            <person name="Fowler G."/>
            <person name="Garner T.T."/>
            <person name="Garnes J."/>
            <person name="Gnirke A."/>
            <person name="Hawes A."/>
            <person name="Hernandez J."/>
            <person name="Hines S."/>
            <person name="Holder M."/>
            <person name="Hume J."/>
            <person name="Jhangiani S.N."/>
            <person name="Joshi V."/>
            <person name="Khan Z.M."/>
            <person name="Jackson L."/>
            <person name="Kovar C."/>
            <person name="Kowis A."/>
            <person name="Lee S."/>
            <person name="Lewis L.R."/>
            <person name="Margolis J."/>
            <person name="Morgan M."/>
            <person name="Nazareth L.V."/>
            <person name="Nguyen N."/>
            <person name="Okwuonu G."/>
            <person name="Parker D."/>
            <person name="Richards S."/>
            <person name="Ruiz S.J."/>
            <person name="Santibanez J."/>
            <person name="Savard J."/>
            <person name="Scherer S.E."/>
            <person name="Schneider B."/>
            <person name="Sodergren E."/>
            <person name="Tautz D."/>
            <person name="Vattahil S."/>
            <person name="Villasana D."/>
            <person name="White C.S."/>
            <person name="Wright R."/>
            <person name="Park Y."/>
            <person name="Beeman R.W."/>
            <person name="Lord J."/>
            <person name="Oppert B."/>
            <person name="Lorenzen M."/>
            <person name="Brown S."/>
            <person name="Wang L."/>
            <person name="Savard J."/>
            <person name="Tautz D."/>
            <person name="Richards S."/>
            <person name="Weinstock G."/>
            <person name="Gibbs R.A."/>
            <person name="Liu Y."/>
            <person name="Worley K."/>
            <person name="Weinstock G."/>
            <person name="Elsik C.G."/>
            <person name="Reese J.T."/>
            <person name="Elhaik E."/>
            <person name="Landan G."/>
            <person name="Graur D."/>
            <person name="Arensburger P."/>
            <person name="Atkinson P."/>
            <person name="Beeman R.W."/>
            <person name="Beidler J."/>
            <person name="Brown S.J."/>
            <person name="Demuth J.P."/>
            <person name="Drury D.W."/>
            <person name="Du Y.Z."/>
            <person name="Fujiwara H."/>
            <person name="Lorenzen M."/>
            <person name="Maselli V."/>
            <person name="Osanai M."/>
            <person name="Park Y."/>
            <person name="Robertson H.M."/>
            <person name="Tu Z."/>
            <person name="Wang J.J."/>
            <person name="Wang S."/>
            <person name="Richards S."/>
            <person name="Song H."/>
            <person name="Zhang L."/>
            <person name="Sodergren E."/>
            <person name="Werner D."/>
            <person name="Stanke M."/>
            <person name="Morgenstern B."/>
            <person name="Solovyev V."/>
            <person name="Kosarev P."/>
            <person name="Brown G."/>
            <person name="Chen H.C."/>
            <person name="Ermolaeva O."/>
            <person name="Hlavina W."/>
            <person name="Kapustin Y."/>
            <person name="Kiryutin B."/>
            <person name="Kitts P."/>
            <person name="Maglott D."/>
            <person name="Pruitt K."/>
            <person name="Sapojnikov V."/>
            <person name="Souvorov A."/>
            <person name="Mackey A.J."/>
            <person name="Waterhouse R.M."/>
            <person name="Wyder S."/>
            <person name="Zdobnov E.M."/>
            <person name="Zdobnov E.M."/>
            <person name="Wyder S."/>
            <person name="Kriventseva E.V."/>
            <person name="Kadowaki T."/>
            <person name="Bork P."/>
            <person name="Aranda M."/>
            <person name="Bao R."/>
            <person name="Beermann A."/>
            <person name="Berns N."/>
            <person name="Bolognesi R."/>
            <person name="Bonneton F."/>
            <person name="Bopp D."/>
            <person name="Brown S.J."/>
            <person name="Bucher G."/>
            <person name="Butts T."/>
            <person name="Chaumot A."/>
            <person name="Denell R.E."/>
            <person name="Ferrier D.E."/>
            <person name="Friedrich M."/>
            <person name="Gordon C.M."/>
            <person name="Jindra M."/>
            <person name="Klingler M."/>
            <person name="Lan Q."/>
            <person name="Lattorff H.M."/>
            <person name="Laudet V."/>
            <person name="von Levetsow C."/>
            <person name="Liu Z."/>
            <person name="Lutz R."/>
            <person name="Lynch J.A."/>
            <person name="da Fonseca R.N."/>
            <person name="Posnien N."/>
            <person name="Reuter R."/>
            <person name="Roth S."/>
            <person name="Savard J."/>
            <person name="Schinko J.B."/>
            <person name="Schmitt C."/>
            <person name="Schoppmeier M."/>
            <person name="Schroder R."/>
            <person name="Shippy T.D."/>
            <person name="Simonnet F."/>
            <person name="Marques-Souza H."/>
            <person name="Tautz D."/>
            <person name="Tomoyasu Y."/>
            <person name="Trauner J."/>
            <person name="Van der Zee M."/>
            <person name="Vervoort M."/>
            <person name="Wittkopp N."/>
            <person name="Wimmer E.A."/>
            <person name="Yang X."/>
            <person name="Jones A.K."/>
            <person name="Sattelle D.B."/>
            <person name="Ebert P.R."/>
            <person name="Nelson D."/>
            <person name="Scott J.G."/>
            <person name="Beeman R.W."/>
            <person name="Muthukrishnan S."/>
            <person name="Kramer K.J."/>
            <person name="Arakane Y."/>
            <person name="Beeman R.W."/>
            <person name="Zhu Q."/>
            <person name="Hogenkamp D."/>
            <person name="Dixit R."/>
            <person name="Oppert B."/>
            <person name="Jiang H."/>
            <person name="Zou Z."/>
            <person name="Marshall J."/>
            <person name="Elpidina E."/>
            <person name="Vinokurov K."/>
            <person name="Oppert C."/>
            <person name="Zou Z."/>
            <person name="Evans J."/>
            <person name="Lu Z."/>
            <person name="Zhao P."/>
            <person name="Sumathipala N."/>
            <person name="Altincicek B."/>
            <person name="Vilcinskas A."/>
            <person name="Williams M."/>
            <person name="Hultmark D."/>
            <person name="Hetru C."/>
            <person name="Jiang H."/>
            <person name="Grimmelikhuijzen C.J."/>
            <person name="Hauser F."/>
            <person name="Cazzamali G."/>
            <person name="Williamson M."/>
            <person name="Park Y."/>
            <person name="Li B."/>
            <person name="Tanaka Y."/>
            <person name="Predel R."/>
            <person name="Neupert S."/>
            <person name="Schachtner J."/>
            <person name="Verleyen P."/>
            <person name="Raible F."/>
            <person name="Bork P."/>
            <person name="Friedrich M."/>
            <person name="Walden K.K."/>
            <person name="Robertson H.M."/>
            <person name="Angeli S."/>
            <person name="Foret S."/>
            <person name="Bucher G."/>
            <person name="Schuetz S."/>
            <person name="Maleszka R."/>
            <person name="Wimmer E.A."/>
            <person name="Beeman R.W."/>
            <person name="Lorenzen M."/>
            <person name="Tomoyasu Y."/>
            <person name="Miller S.C."/>
            <person name="Grossmann D."/>
            <person name="Bucher G."/>
        </authorList>
    </citation>
    <scope>NUCLEOTIDE SEQUENCE [LARGE SCALE GENOMIC DNA]</scope>
    <source>
        <strain evidence="11 12">Georgia GA2</strain>
    </source>
</reference>
<evidence type="ECO:0000313" key="11">
    <source>
        <dbReference type="EMBL" id="EFA09468.2"/>
    </source>
</evidence>
<proteinExistence type="predicted"/>
<dbReference type="PANTHER" id="PTHR24223:SF448">
    <property type="entry name" value="FI20146P1-RELATED"/>
    <property type="match status" value="1"/>
</dbReference>
<dbReference type="CDD" id="cd03244">
    <property type="entry name" value="ABCC_MRP_domain2"/>
    <property type="match status" value="1"/>
</dbReference>
<dbReference type="PANTHER" id="PTHR24223">
    <property type="entry name" value="ATP-BINDING CASSETTE SUB-FAMILY C"/>
    <property type="match status" value="1"/>
</dbReference>
<feature type="transmembrane region" description="Helical" evidence="8">
    <location>
        <begin position="13"/>
        <end position="32"/>
    </location>
</feature>
<dbReference type="Pfam" id="PF00005">
    <property type="entry name" value="ABC_tran"/>
    <property type="match status" value="2"/>
</dbReference>
<keyword evidence="7 8" id="KW-0472">Membrane</keyword>
<dbReference type="FunFam" id="3.40.50.300:FF:000163">
    <property type="entry name" value="Multidrug resistance-associated protein member 4"/>
    <property type="match status" value="1"/>
</dbReference>
<evidence type="ECO:0000256" key="3">
    <source>
        <dbReference type="ARBA" id="ARBA00022692"/>
    </source>
</evidence>
<keyword evidence="4" id="KW-0547">Nucleotide-binding</keyword>
<keyword evidence="12" id="KW-1185">Reference proteome</keyword>
<dbReference type="InterPro" id="IPR044726">
    <property type="entry name" value="ABCC_6TM_D2"/>
</dbReference>
<dbReference type="EMBL" id="KQ971371">
    <property type="protein sequence ID" value="EFA09468.2"/>
    <property type="molecule type" value="Genomic_DNA"/>
</dbReference>
<evidence type="ECO:0000313" key="12">
    <source>
        <dbReference type="Proteomes" id="UP000007266"/>
    </source>
</evidence>
<dbReference type="Pfam" id="PF00664">
    <property type="entry name" value="ABC_membrane"/>
    <property type="match status" value="1"/>
</dbReference>
<keyword evidence="6 8" id="KW-1133">Transmembrane helix</keyword>
<feature type="domain" description="ABC transmembrane type-1" evidence="10">
    <location>
        <begin position="437"/>
        <end position="716"/>
    </location>
</feature>
<reference evidence="11 12" key="2">
    <citation type="journal article" date="2010" name="Nucleic Acids Res.">
        <title>BeetleBase in 2010: revisions to provide comprehensive genomic information for Tribolium castaneum.</title>
        <authorList>
            <person name="Kim H.S."/>
            <person name="Murphy T."/>
            <person name="Xia J."/>
            <person name="Caragea D."/>
            <person name="Park Y."/>
            <person name="Beeman R.W."/>
            <person name="Lorenzen M.D."/>
            <person name="Butcher S."/>
            <person name="Manak J.R."/>
            <person name="Brown S.J."/>
        </authorList>
    </citation>
    <scope>GENOME REANNOTATION</scope>
    <source>
        <strain evidence="11 12">Georgia GA2</strain>
    </source>
</reference>
<organism evidence="11 12">
    <name type="scientific">Tribolium castaneum</name>
    <name type="common">Red flour beetle</name>
    <dbReference type="NCBI Taxonomy" id="7070"/>
    <lineage>
        <taxon>Eukaryota</taxon>
        <taxon>Metazoa</taxon>
        <taxon>Ecdysozoa</taxon>
        <taxon>Arthropoda</taxon>
        <taxon>Hexapoda</taxon>
        <taxon>Insecta</taxon>
        <taxon>Pterygota</taxon>
        <taxon>Neoptera</taxon>
        <taxon>Endopterygota</taxon>
        <taxon>Coleoptera</taxon>
        <taxon>Polyphaga</taxon>
        <taxon>Cucujiformia</taxon>
        <taxon>Tenebrionidae</taxon>
        <taxon>Tenebrionidae incertae sedis</taxon>
        <taxon>Tribolium</taxon>
    </lineage>
</organism>
<evidence type="ECO:0000256" key="5">
    <source>
        <dbReference type="ARBA" id="ARBA00022840"/>
    </source>
</evidence>